<dbReference type="AlphaFoldDB" id="A0A645GYN3"/>
<dbReference type="InterPro" id="IPR011697">
    <property type="entry name" value="Peptidase_C26"/>
</dbReference>
<dbReference type="PROSITE" id="PS51273">
    <property type="entry name" value="GATASE_TYPE_1"/>
    <property type="match status" value="1"/>
</dbReference>
<organism evidence="1">
    <name type="scientific">bioreactor metagenome</name>
    <dbReference type="NCBI Taxonomy" id="1076179"/>
    <lineage>
        <taxon>unclassified sequences</taxon>
        <taxon>metagenomes</taxon>
        <taxon>ecological metagenomes</taxon>
    </lineage>
</organism>
<dbReference type="EMBL" id="VSSQ01079120">
    <property type="protein sequence ID" value="MPN28733.1"/>
    <property type="molecule type" value="Genomic_DNA"/>
</dbReference>
<dbReference type="GO" id="GO:0016787">
    <property type="term" value="F:hydrolase activity"/>
    <property type="evidence" value="ECO:0007669"/>
    <property type="project" value="InterPro"/>
</dbReference>
<dbReference type="Gene3D" id="3.40.50.880">
    <property type="match status" value="1"/>
</dbReference>
<protein>
    <recommendedName>
        <fullName evidence="2">Gamma-glutamyl-gamma-aminobutyrate hydrolase</fullName>
    </recommendedName>
</protein>
<reference evidence="1" key="1">
    <citation type="submission" date="2019-08" db="EMBL/GenBank/DDBJ databases">
        <authorList>
            <person name="Kucharzyk K."/>
            <person name="Murdoch R.W."/>
            <person name="Higgins S."/>
            <person name="Loffler F."/>
        </authorList>
    </citation>
    <scope>NUCLEOTIDE SEQUENCE</scope>
</reference>
<proteinExistence type="predicted"/>
<accession>A0A645GYN3</accession>
<dbReference type="Pfam" id="PF07722">
    <property type="entry name" value="Peptidase_C26"/>
    <property type="match status" value="1"/>
</dbReference>
<evidence type="ECO:0000313" key="1">
    <source>
        <dbReference type="EMBL" id="MPN28733.1"/>
    </source>
</evidence>
<dbReference type="InterPro" id="IPR029062">
    <property type="entry name" value="Class_I_gatase-like"/>
</dbReference>
<name>A0A645GYN3_9ZZZZ</name>
<sequence>MDKLGQNIKTVAVTADGLVEALELDNANGRFLLAVQWHPEMMAEKYNVQQKIIDRFVDASRTNVKEKNRCICL</sequence>
<dbReference type="SUPFAM" id="SSF52317">
    <property type="entry name" value="Class I glutamine amidotransferase-like"/>
    <property type="match status" value="1"/>
</dbReference>
<comment type="caution">
    <text evidence="1">The sequence shown here is derived from an EMBL/GenBank/DDBJ whole genome shotgun (WGS) entry which is preliminary data.</text>
</comment>
<evidence type="ECO:0008006" key="2">
    <source>
        <dbReference type="Google" id="ProtNLM"/>
    </source>
</evidence>
<gene>
    <name evidence="1" type="ORF">SDC9_176178</name>
</gene>